<evidence type="ECO:0000256" key="1">
    <source>
        <dbReference type="SAM" id="Phobius"/>
    </source>
</evidence>
<sequence length="213" mass="22093">MPEKRSRAPVSGEIIVEGEPAAGGPGPLDAVSSPFVDIVEAEYETLAPRPAAGAASAMVATVPPTGLDMLRRGAYHTSERRLSLGSSAFCAFVLLAVAGAFWVSGGHAALDHVSPMWAQSSASALRIVELESRIESTGGSALLLIDGEAVNEGGATERLPDLSVNVLDMEGHTTHYFLGTSGKQLAAGDRFAFSSRLAAPKDGVKSVSVTFRE</sequence>
<proteinExistence type="predicted"/>
<dbReference type="EMBL" id="JAOCZP010000007">
    <property type="protein sequence ID" value="MCT7377335.1"/>
    <property type="molecule type" value="Genomic_DNA"/>
</dbReference>
<evidence type="ECO:0008006" key="4">
    <source>
        <dbReference type="Google" id="ProtNLM"/>
    </source>
</evidence>
<organism evidence="2 3">
    <name type="scientific">Chelativorans salis</name>
    <dbReference type="NCBI Taxonomy" id="2978478"/>
    <lineage>
        <taxon>Bacteria</taxon>
        <taxon>Pseudomonadati</taxon>
        <taxon>Pseudomonadota</taxon>
        <taxon>Alphaproteobacteria</taxon>
        <taxon>Hyphomicrobiales</taxon>
        <taxon>Phyllobacteriaceae</taxon>
        <taxon>Chelativorans</taxon>
    </lineage>
</organism>
<evidence type="ECO:0000313" key="3">
    <source>
        <dbReference type="Proteomes" id="UP001320831"/>
    </source>
</evidence>
<evidence type="ECO:0000313" key="2">
    <source>
        <dbReference type="EMBL" id="MCT7377335.1"/>
    </source>
</evidence>
<feature type="transmembrane region" description="Helical" evidence="1">
    <location>
        <begin position="82"/>
        <end position="103"/>
    </location>
</feature>
<keyword evidence="1" id="KW-0812">Transmembrane</keyword>
<keyword evidence="1" id="KW-0472">Membrane</keyword>
<name>A0ABT2LS22_9HYPH</name>
<comment type="caution">
    <text evidence="2">The sequence shown here is derived from an EMBL/GenBank/DDBJ whole genome shotgun (WGS) entry which is preliminary data.</text>
</comment>
<keyword evidence="1" id="KW-1133">Transmembrane helix</keyword>
<reference evidence="2 3" key="1">
    <citation type="submission" date="2022-09" db="EMBL/GenBank/DDBJ databases">
        <title>Chelativorans salina sp. nov., a novel slightly halophilic bacterium isolated from a saline lake sediment enrichment.</title>
        <authorList>
            <person name="Gao L."/>
            <person name="Fang B.-Z."/>
            <person name="Li W.-J."/>
        </authorList>
    </citation>
    <scope>NUCLEOTIDE SEQUENCE [LARGE SCALE GENOMIC DNA]</scope>
    <source>
        <strain evidence="2 3">EGI FJ00035</strain>
    </source>
</reference>
<dbReference type="Proteomes" id="UP001320831">
    <property type="component" value="Unassembled WGS sequence"/>
</dbReference>
<accession>A0ABT2LS22</accession>
<keyword evidence="3" id="KW-1185">Reference proteome</keyword>
<gene>
    <name evidence="2" type="ORF">N5A92_20160</name>
</gene>
<protein>
    <recommendedName>
        <fullName evidence="4">DUF3426 domain-containing protein</fullName>
    </recommendedName>
</protein>
<dbReference type="RefSeq" id="WP_260905801.1">
    <property type="nucleotide sequence ID" value="NZ_JAOCZP010000007.1"/>
</dbReference>